<dbReference type="GO" id="GO:0046872">
    <property type="term" value="F:metal ion binding"/>
    <property type="evidence" value="ECO:0007669"/>
    <property type="project" value="InterPro"/>
</dbReference>
<evidence type="ECO:0000313" key="3">
    <source>
        <dbReference type="Proteomes" id="UP000298246"/>
    </source>
</evidence>
<dbReference type="Pfam" id="PF02915">
    <property type="entry name" value="Rubrerythrin"/>
    <property type="match status" value="1"/>
</dbReference>
<dbReference type="InterPro" id="IPR009078">
    <property type="entry name" value="Ferritin-like_SF"/>
</dbReference>
<dbReference type="AlphaFoldDB" id="A0A4Y8Q976"/>
<sequence length="171" mass="20242">MCILPFSIRRCIHLFYAAYALPPFYSAARTGYVPYSRGEDGVLKLIEKSIQGERNDELFYDTLIRMAPNEQEKEIIARIRDDERKHRRMFRSIYTQLTGRPAPEQPDMPEALPTQYTEGIAKALLGELAAFEKYRMIYLTIDPRFRDWMFEIMTDEIKHAGYYNYLYTTNK</sequence>
<dbReference type="EMBL" id="MYFO01000003">
    <property type="protein sequence ID" value="TFE91013.1"/>
    <property type="molecule type" value="Genomic_DNA"/>
</dbReference>
<dbReference type="InterPro" id="IPR012347">
    <property type="entry name" value="Ferritin-like"/>
</dbReference>
<dbReference type="CDD" id="cd00657">
    <property type="entry name" value="Ferritin_like"/>
    <property type="match status" value="1"/>
</dbReference>
<evidence type="ECO:0000313" key="2">
    <source>
        <dbReference type="EMBL" id="TFE91013.1"/>
    </source>
</evidence>
<dbReference type="GO" id="GO:0016491">
    <property type="term" value="F:oxidoreductase activity"/>
    <property type="evidence" value="ECO:0007669"/>
    <property type="project" value="InterPro"/>
</dbReference>
<name>A0A4Y8Q976_9BACL</name>
<accession>A0A4Y8Q976</accession>
<evidence type="ECO:0000259" key="1">
    <source>
        <dbReference type="Pfam" id="PF02915"/>
    </source>
</evidence>
<proteinExistence type="predicted"/>
<dbReference type="SUPFAM" id="SSF47240">
    <property type="entry name" value="Ferritin-like"/>
    <property type="match status" value="1"/>
</dbReference>
<dbReference type="Gene3D" id="1.20.1260.10">
    <property type="match status" value="1"/>
</dbReference>
<protein>
    <recommendedName>
        <fullName evidence="1">Rubrerythrin diiron-binding domain-containing protein</fullName>
    </recommendedName>
</protein>
<dbReference type="InterPro" id="IPR003251">
    <property type="entry name" value="Rr_diiron-bd_dom"/>
</dbReference>
<reference evidence="2 3" key="1">
    <citation type="submission" date="2017-03" db="EMBL/GenBank/DDBJ databases">
        <title>Isolation of Levoglucosan Utilizing Bacteria.</title>
        <authorList>
            <person name="Arya A.S."/>
        </authorList>
    </citation>
    <scope>NUCLEOTIDE SEQUENCE [LARGE SCALE GENOMIC DNA]</scope>
    <source>
        <strain evidence="2 3">MEC069</strain>
    </source>
</reference>
<dbReference type="OrthoDB" id="573482at2"/>
<gene>
    <name evidence="2" type="ORF">B5M42_04115</name>
</gene>
<dbReference type="Proteomes" id="UP000298246">
    <property type="component" value="Unassembled WGS sequence"/>
</dbReference>
<organism evidence="2 3">
    <name type="scientific">Paenibacillus athensensis</name>
    <dbReference type="NCBI Taxonomy" id="1967502"/>
    <lineage>
        <taxon>Bacteria</taxon>
        <taxon>Bacillati</taxon>
        <taxon>Bacillota</taxon>
        <taxon>Bacilli</taxon>
        <taxon>Bacillales</taxon>
        <taxon>Paenibacillaceae</taxon>
        <taxon>Paenibacillus</taxon>
    </lineage>
</organism>
<feature type="domain" description="Rubrerythrin diiron-binding" evidence="1">
    <location>
        <begin position="45"/>
        <end position="102"/>
    </location>
</feature>
<keyword evidence="3" id="KW-1185">Reference proteome</keyword>
<comment type="caution">
    <text evidence="2">The sequence shown here is derived from an EMBL/GenBank/DDBJ whole genome shotgun (WGS) entry which is preliminary data.</text>
</comment>